<evidence type="ECO:0000256" key="1">
    <source>
        <dbReference type="SAM" id="SignalP"/>
    </source>
</evidence>
<dbReference type="EMBL" id="AODQ01000061">
    <property type="protein sequence ID" value="EMR02345.1"/>
    <property type="molecule type" value="Genomic_DNA"/>
</dbReference>
<protein>
    <submittedName>
        <fullName evidence="2">Tol-Pal system beta propeller repeat protein TolB</fullName>
    </submittedName>
</protein>
<accession>M7NKP1</accession>
<dbReference type="InterPro" id="IPR011042">
    <property type="entry name" value="6-blade_b-propeller_TolB-like"/>
</dbReference>
<evidence type="ECO:0000313" key="2">
    <source>
        <dbReference type="EMBL" id="EMR02345.1"/>
    </source>
</evidence>
<keyword evidence="3" id="KW-1185">Reference proteome</keyword>
<dbReference type="SUPFAM" id="SSF82171">
    <property type="entry name" value="DPP6 N-terminal domain-like"/>
    <property type="match status" value="1"/>
</dbReference>
<dbReference type="Pfam" id="PF07676">
    <property type="entry name" value="PD40"/>
    <property type="match status" value="2"/>
</dbReference>
<evidence type="ECO:0000313" key="3">
    <source>
        <dbReference type="Proteomes" id="UP000011910"/>
    </source>
</evidence>
<dbReference type="PROSITE" id="PS51257">
    <property type="entry name" value="PROKAR_LIPOPROTEIN"/>
    <property type="match status" value="1"/>
</dbReference>
<keyword evidence="1" id="KW-0732">Signal</keyword>
<proteinExistence type="predicted"/>
<dbReference type="InterPro" id="IPR011659">
    <property type="entry name" value="WD40"/>
</dbReference>
<dbReference type="eggNOG" id="COG2885">
    <property type="taxonomic scope" value="Bacteria"/>
</dbReference>
<organism evidence="2 3">
    <name type="scientific">Cesiribacter andamanensis AMV16</name>
    <dbReference type="NCBI Taxonomy" id="1279009"/>
    <lineage>
        <taxon>Bacteria</taxon>
        <taxon>Pseudomonadati</taxon>
        <taxon>Bacteroidota</taxon>
        <taxon>Cytophagia</taxon>
        <taxon>Cytophagales</taxon>
        <taxon>Cesiribacteraceae</taxon>
        <taxon>Cesiribacter</taxon>
    </lineage>
</organism>
<sequence>MKMNSHIFFGSALLLACLAGTALAQQPGFTPQKAPATINSTYAEINPMLSPDGSELYFVRVNHPANGYGEGDSQDIWYSKKGADGEWSEAIRIPELNLARYNAVVGFVDGGKTLMIMGRFTKSGDFWSKRGFSLLSRSESGQWGAPRAVQIASYARKNKGLYSTAYLSADGNQLLMSYHKRHNSKHSDLFVSQAQANGKFSAPKKIRTLDDDNELAPFLSADGKTLYYTSNRAGSQDILVAERQGDNWRNWTAAKLPNEAINTPGWEAYFRTNAQGSMGYYAATQGSEHSDIYFVKLYEENPYILVSGRVLNTQNGQPLPTASGLRLFANDSLQQSLSVQADAPIA</sequence>
<feature type="signal peptide" evidence="1">
    <location>
        <begin position="1"/>
        <end position="24"/>
    </location>
</feature>
<name>M7NKP1_9BACT</name>
<gene>
    <name evidence="2" type="ORF">ADICEAN_02494</name>
</gene>
<dbReference type="AlphaFoldDB" id="M7NKP1"/>
<comment type="caution">
    <text evidence="2">The sequence shown here is derived from an EMBL/GenBank/DDBJ whole genome shotgun (WGS) entry which is preliminary data.</text>
</comment>
<reference evidence="2 3" key="1">
    <citation type="journal article" date="2013" name="Genome Announc.">
        <title>Draft Genome Sequence of Cesiribacter andamanensis Strain AMV16T, Isolated from a Soil Sample from a Mud Volcano in the Andaman Islands, India.</title>
        <authorList>
            <person name="Shivaji S."/>
            <person name="Ara S."/>
            <person name="Begum Z."/>
            <person name="Srinivas T.N."/>
            <person name="Singh A."/>
            <person name="Kumar Pinnaka A."/>
        </authorList>
    </citation>
    <scope>NUCLEOTIDE SEQUENCE [LARGE SCALE GENOMIC DNA]</scope>
    <source>
        <strain evidence="2 3">AMV16</strain>
    </source>
</reference>
<dbReference type="STRING" id="1279009.ADICEAN_02494"/>
<feature type="chain" id="PRO_5004082163" evidence="1">
    <location>
        <begin position="25"/>
        <end position="346"/>
    </location>
</feature>
<dbReference type="Proteomes" id="UP000011910">
    <property type="component" value="Unassembled WGS sequence"/>
</dbReference>
<dbReference type="Gene3D" id="2.120.10.30">
    <property type="entry name" value="TolB, C-terminal domain"/>
    <property type="match status" value="1"/>
</dbReference>